<proteinExistence type="predicted"/>
<organism evidence="2">
    <name type="scientific">Solibacter usitatus (strain Ellin6076)</name>
    <dbReference type="NCBI Taxonomy" id="234267"/>
    <lineage>
        <taxon>Bacteria</taxon>
        <taxon>Pseudomonadati</taxon>
        <taxon>Acidobacteriota</taxon>
        <taxon>Terriglobia</taxon>
        <taxon>Bryobacterales</taxon>
        <taxon>Solibacteraceae</taxon>
        <taxon>Candidatus Solibacter</taxon>
    </lineage>
</organism>
<feature type="transmembrane region" description="Helical" evidence="1">
    <location>
        <begin position="348"/>
        <end position="365"/>
    </location>
</feature>
<protein>
    <recommendedName>
        <fullName evidence="3">Bacterial membrane protein YfhO</fullName>
    </recommendedName>
</protein>
<accession>Q01Q92</accession>
<dbReference type="InterPro" id="IPR018580">
    <property type="entry name" value="Uncharacterised_YfhO"/>
</dbReference>
<feature type="transmembrane region" description="Helical" evidence="1">
    <location>
        <begin position="408"/>
        <end position="425"/>
    </location>
</feature>
<evidence type="ECO:0000256" key="1">
    <source>
        <dbReference type="SAM" id="Phobius"/>
    </source>
</evidence>
<dbReference type="EMBL" id="CP000473">
    <property type="protein sequence ID" value="ABJ88178.1"/>
    <property type="molecule type" value="Genomic_DNA"/>
</dbReference>
<keyword evidence="1" id="KW-0472">Membrane</keyword>
<dbReference type="InParanoid" id="Q01Q92"/>
<feature type="transmembrane region" description="Helical" evidence="1">
    <location>
        <begin position="310"/>
        <end position="336"/>
    </location>
</feature>
<dbReference type="PANTHER" id="PTHR38454">
    <property type="entry name" value="INTEGRAL MEMBRANE PROTEIN-RELATED"/>
    <property type="match status" value="1"/>
</dbReference>
<feature type="transmembrane region" description="Helical" evidence="1">
    <location>
        <begin position="437"/>
        <end position="456"/>
    </location>
</feature>
<evidence type="ECO:0008006" key="3">
    <source>
        <dbReference type="Google" id="ProtNLM"/>
    </source>
</evidence>
<feature type="transmembrane region" description="Helical" evidence="1">
    <location>
        <begin position="189"/>
        <end position="206"/>
    </location>
</feature>
<feature type="transmembrane region" description="Helical" evidence="1">
    <location>
        <begin position="212"/>
        <end position="236"/>
    </location>
</feature>
<sequence length="713" mass="77928">MAAVLFLCVAGFYWKLTLTRQFEWMSGPDLAEQVLPWFNVQAHEWHAGRLPLWDPYLWTGQPLVGQAITGAAYPLDWILFLLPLQNGHIAGWALAWYFVIIHLMAASFAYLLCRDLGRSQAASLCAGLIFAFSGFLGNTAWPVMMNGAVWAPLVFLFQLRVVRGIRPLANAALSGMFLGIAFLSGHHQVPIFISLAWAGVWIWILARNRGTLIPAAVAVVIGGLTGAMQTLPMVVYGHLARRWVGAADSLAWDQTVPYFVHAQYDLKAFSLFGIIFPGVKMHFDPFLGIVALSLALLAVTSLWREPHVRVLAAIAGGALVYTLGHNSVFQGFLYGLVPGLDKARSSSAAVAVFQCAAAALAAFGVDALPQARTTSLSRYLAAFGIFTLALAQYVIFTNKLAFPMDDRVILTGLYALLAAALFTAVGRHALTTSQANILLVFLILFELGNFAQYNLIDRSDRNQMQWLDKTYANADIGDYLRTQPGFQRAEVANDAFAPNWGEWHGVEMHGGKVASVLSNVLDTEFFGLDARRMYGVAYTIAASPTPDAGDLVFTGASGMKVFRREAFARAWAVHELVRVPNIPAGNMEFNKDPQSFRRKATILAAPPHVENCGAADTVQLIQHDADRLLIRADLACDGMVVLSDAFYPGWRARVDHHPAEIFQVNGAMRGVAVPRGTHTVTMRYSPVPVYLGTALTLVGILAALAAWRVNRVP</sequence>
<dbReference type="Pfam" id="PF09586">
    <property type="entry name" value="YfhO"/>
    <property type="match status" value="1"/>
</dbReference>
<keyword evidence="1" id="KW-1133">Transmembrane helix</keyword>
<dbReference type="eggNOG" id="COG4485">
    <property type="taxonomic scope" value="Bacteria"/>
</dbReference>
<evidence type="ECO:0000313" key="2">
    <source>
        <dbReference type="EMBL" id="ABJ88178.1"/>
    </source>
</evidence>
<reference evidence="2" key="1">
    <citation type="submission" date="2006-10" db="EMBL/GenBank/DDBJ databases">
        <title>Complete sequence of Solibacter usitatus Ellin6076.</title>
        <authorList>
            <consortium name="US DOE Joint Genome Institute"/>
            <person name="Copeland A."/>
            <person name="Lucas S."/>
            <person name="Lapidus A."/>
            <person name="Barry K."/>
            <person name="Detter J.C."/>
            <person name="Glavina del Rio T."/>
            <person name="Hammon N."/>
            <person name="Israni S."/>
            <person name="Dalin E."/>
            <person name="Tice H."/>
            <person name="Pitluck S."/>
            <person name="Thompson L.S."/>
            <person name="Brettin T."/>
            <person name="Bruce D."/>
            <person name="Han C."/>
            <person name="Tapia R."/>
            <person name="Gilna P."/>
            <person name="Schmutz J."/>
            <person name="Larimer F."/>
            <person name="Land M."/>
            <person name="Hauser L."/>
            <person name="Kyrpides N."/>
            <person name="Mikhailova N."/>
            <person name="Janssen P.H."/>
            <person name="Kuske C.R."/>
            <person name="Richardson P."/>
        </authorList>
    </citation>
    <scope>NUCLEOTIDE SEQUENCE</scope>
    <source>
        <strain evidence="2">Ellin6076</strain>
    </source>
</reference>
<dbReference type="HOGENOM" id="CLU_008305_1_0_0"/>
<feature type="transmembrane region" description="Helical" evidence="1">
    <location>
        <begin position="286"/>
        <end position="304"/>
    </location>
</feature>
<dbReference type="PANTHER" id="PTHR38454:SF1">
    <property type="entry name" value="INTEGRAL MEMBRANE PROTEIN"/>
    <property type="match status" value="1"/>
</dbReference>
<feature type="transmembrane region" description="Helical" evidence="1">
    <location>
        <begin position="687"/>
        <end position="707"/>
    </location>
</feature>
<feature type="transmembrane region" description="Helical" evidence="1">
    <location>
        <begin position="89"/>
        <end position="112"/>
    </location>
</feature>
<keyword evidence="1" id="KW-0812">Transmembrane</keyword>
<dbReference type="STRING" id="234267.Acid_7267"/>
<feature type="transmembrane region" description="Helical" evidence="1">
    <location>
        <begin position="377"/>
        <end position="396"/>
    </location>
</feature>
<dbReference type="AlphaFoldDB" id="Q01Q92"/>
<name>Q01Q92_SOLUE</name>
<dbReference type="KEGG" id="sus:Acid_7267"/>
<feature type="transmembrane region" description="Helical" evidence="1">
    <location>
        <begin position="124"/>
        <end position="144"/>
    </location>
</feature>
<gene>
    <name evidence="2" type="ordered locus">Acid_7267</name>
</gene>